<keyword evidence="5" id="KW-0396">Initiation factor</keyword>
<accession>A0A918K5K1</accession>
<evidence type="ECO:0000256" key="1">
    <source>
        <dbReference type="ARBA" id="ARBA00005422"/>
    </source>
</evidence>
<dbReference type="FunFam" id="3.30.780.10:FF:000002">
    <property type="entry name" value="Stress response translation initiation inhibitor"/>
    <property type="match status" value="1"/>
</dbReference>
<dbReference type="Proteomes" id="UP000626148">
    <property type="component" value="Unassembled WGS sequence"/>
</dbReference>
<dbReference type="GO" id="GO:0003729">
    <property type="term" value="F:mRNA binding"/>
    <property type="evidence" value="ECO:0007669"/>
    <property type="project" value="TreeGrafter"/>
</dbReference>
<keyword evidence="2" id="KW-0810">Translation regulation</keyword>
<dbReference type="PANTHER" id="PTHR12789:SF0">
    <property type="entry name" value="DENSITY-REGULATED PROTEIN"/>
    <property type="match status" value="1"/>
</dbReference>
<dbReference type="InterPro" id="IPR050318">
    <property type="entry name" value="DENR/SUI1_TIF"/>
</dbReference>
<name>A0A918K5K1_9GAMM</name>
<dbReference type="Pfam" id="PF01253">
    <property type="entry name" value="SUI1"/>
    <property type="match status" value="1"/>
</dbReference>
<keyword evidence="3" id="KW-0648">Protein biosynthesis</keyword>
<sequence length="114" mass="11989">MGLVYSTETGRHCPDCGELKTECRCKTKTDTVPAGDGIVRVSRETKGRKGKGVTLVTGVPLAEKELKALAKTLKAKCGTGGTVKAGVIEIQGDQRDLLVAELQKQGYTVKKAGG</sequence>
<dbReference type="NCBIfam" id="NF005297">
    <property type="entry name" value="PRK06824.1"/>
    <property type="match status" value="1"/>
</dbReference>
<reference evidence="5" key="1">
    <citation type="journal article" date="2014" name="Int. J. Syst. Evol. Microbiol.">
        <title>Complete genome sequence of Corynebacterium casei LMG S-19264T (=DSM 44701T), isolated from a smear-ripened cheese.</title>
        <authorList>
            <consortium name="US DOE Joint Genome Institute (JGI-PGF)"/>
            <person name="Walter F."/>
            <person name="Albersmeier A."/>
            <person name="Kalinowski J."/>
            <person name="Ruckert C."/>
        </authorList>
    </citation>
    <scope>NUCLEOTIDE SEQUENCE</scope>
    <source>
        <strain evidence="5">KCTC 22169</strain>
    </source>
</reference>
<dbReference type="NCBIfam" id="TIGR01158">
    <property type="entry name" value="SUI1_rel"/>
    <property type="match status" value="1"/>
</dbReference>
<evidence type="ECO:0000313" key="5">
    <source>
        <dbReference type="EMBL" id="GGX48080.1"/>
    </source>
</evidence>
<dbReference type="CDD" id="cd11567">
    <property type="entry name" value="YciH_like"/>
    <property type="match status" value="1"/>
</dbReference>
<dbReference type="GO" id="GO:0006417">
    <property type="term" value="P:regulation of translation"/>
    <property type="evidence" value="ECO:0007669"/>
    <property type="project" value="UniProtKB-KW"/>
</dbReference>
<gene>
    <name evidence="5" type="ORF">GCM10007392_13710</name>
</gene>
<evidence type="ECO:0000256" key="2">
    <source>
        <dbReference type="ARBA" id="ARBA00022845"/>
    </source>
</evidence>
<dbReference type="PANTHER" id="PTHR12789">
    <property type="entry name" value="DENSITY-REGULATED PROTEIN HOMOLOG"/>
    <property type="match status" value="1"/>
</dbReference>
<organism evidence="5 6">
    <name type="scientific">Saccharospirillum salsuginis</name>
    <dbReference type="NCBI Taxonomy" id="418750"/>
    <lineage>
        <taxon>Bacteria</taxon>
        <taxon>Pseudomonadati</taxon>
        <taxon>Pseudomonadota</taxon>
        <taxon>Gammaproteobacteria</taxon>
        <taxon>Oceanospirillales</taxon>
        <taxon>Saccharospirillaceae</taxon>
        <taxon>Saccharospirillum</taxon>
    </lineage>
</organism>
<dbReference type="GO" id="GO:0001731">
    <property type="term" value="P:formation of translation preinitiation complex"/>
    <property type="evidence" value="ECO:0007669"/>
    <property type="project" value="TreeGrafter"/>
</dbReference>
<dbReference type="PROSITE" id="PS50296">
    <property type="entry name" value="SUI1"/>
    <property type="match status" value="1"/>
</dbReference>
<dbReference type="GO" id="GO:0002188">
    <property type="term" value="P:translation reinitiation"/>
    <property type="evidence" value="ECO:0007669"/>
    <property type="project" value="TreeGrafter"/>
</dbReference>
<protein>
    <submittedName>
        <fullName evidence="5">Translation initiation factor</fullName>
    </submittedName>
</protein>
<dbReference type="InterPro" id="IPR005872">
    <property type="entry name" value="SUI1_arc_bac"/>
</dbReference>
<dbReference type="SUPFAM" id="SSF55159">
    <property type="entry name" value="eIF1-like"/>
    <property type="match status" value="1"/>
</dbReference>
<evidence type="ECO:0000313" key="6">
    <source>
        <dbReference type="Proteomes" id="UP000626148"/>
    </source>
</evidence>
<dbReference type="Gene3D" id="3.30.780.10">
    <property type="entry name" value="SUI1-like domain"/>
    <property type="match status" value="1"/>
</dbReference>
<keyword evidence="6" id="KW-1185">Reference proteome</keyword>
<dbReference type="GO" id="GO:0003743">
    <property type="term" value="F:translation initiation factor activity"/>
    <property type="evidence" value="ECO:0007669"/>
    <property type="project" value="UniProtKB-KW"/>
</dbReference>
<proteinExistence type="inferred from homology"/>
<comment type="similarity">
    <text evidence="1">Belongs to the SUI1 family.</text>
</comment>
<comment type="caution">
    <text evidence="5">The sequence shown here is derived from an EMBL/GenBank/DDBJ whole genome shotgun (WGS) entry which is preliminary data.</text>
</comment>
<dbReference type="RefSeq" id="WP_189607771.1">
    <property type="nucleotide sequence ID" value="NZ_BMXR01000003.1"/>
</dbReference>
<dbReference type="InterPro" id="IPR001950">
    <property type="entry name" value="SUI1"/>
</dbReference>
<feature type="domain" description="SUI1" evidence="4">
    <location>
        <begin position="40"/>
        <end position="106"/>
    </location>
</feature>
<dbReference type="AlphaFoldDB" id="A0A918K5K1"/>
<reference evidence="5" key="2">
    <citation type="submission" date="2020-09" db="EMBL/GenBank/DDBJ databases">
        <authorList>
            <person name="Sun Q."/>
            <person name="Kim S."/>
        </authorList>
    </citation>
    <scope>NUCLEOTIDE SEQUENCE</scope>
    <source>
        <strain evidence="5">KCTC 22169</strain>
    </source>
</reference>
<evidence type="ECO:0000256" key="3">
    <source>
        <dbReference type="ARBA" id="ARBA00022917"/>
    </source>
</evidence>
<dbReference type="PIRSF" id="PIRSF037511">
    <property type="entry name" value="Transl_init_SUI1_pro"/>
    <property type="match status" value="1"/>
</dbReference>
<dbReference type="EMBL" id="BMXR01000003">
    <property type="protein sequence ID" value="GGX48080.1"/>
    <property type="molecule type" value="Genomic_DNA"/>
</dbReference>
<evidence type="ECO:0000259" key="4">
    <source>
        <dbReference type="PROSITE" id="PS50296"/>
    </source>
</evidence>
<dbReference type="InterPro" id="IPR036877">
    <property type="entry name" value="SUI1_dom_sf"/>
</dbReference>